<dbReference type="InterPro" id="IPR021005">
    <property type="entry name" value="Znf_CGNR"/>
</dbReference>
<dbReference type="Pfam" id="PF11706">
    <property type="entry name" value="zf-CGNR"/>
    <property type="match status" value="1"/>
</dbReference>
<dbReference type="SUPFAM" id="SSF160904">
    <property type="entry name" value="Jann2411-like"/>
    <property type="match status" value="1"/>
</dbReference>
<keyword evidence="3" id="KW-1185">Reference proteome</keyword>
<dbReference type="InterPro" id="IPR023286">
    <property type="entry name" value="ABATE_dom_sf"/>
</dbReference>
<feature type="domain" description="Zinc finger CGNR" evidence="1">
    <location>
        <begin position="160"/>
        <end position="201"/>
    </location>
</feature>
<protein>
    <recommendedName>
        <fullName evidence="1">Zinc finger CGNR domain-containing protein</fullName>
    </recommendedName>
</protein>
<evidence type="ECO:0000313" key="2">
    <source>
        <dbReference type="EMBL" id="QHT69975.1"/>
    </source>
</evidence>
<dbReference type="PANTHER" id="PTHR35525">
    <property type="entry name" value="BLL6575 PROTEIN"/>
    <property type="match status" value="1"/>
</dbReference>
<dbReference type="Pfam" id="PF07336">
    <property type="entry name" value="ABATE"/>
    <property type="match status" value="1"/>
</dbReference>
<evidence type="ECO:0000313" key="3">
    <source>
        <dbReference type="Proteomes" id="UP000480178"/>
    </source>
</evidence>
<dbReference type="InterPro" id="IPR010852">
    <property type="entry name" value="ABATE"/>
</dbReference>
<dbReference type="KEGG" id="rhoz:GXP67_26675"/>
<evidence type="ECO:0000259" key="1">
    <source>
        <dbReference type="Pfam" id="PF11706"/>
    </source>
</evidence>
<name>A0A6C0GPI0_9BACT</name>
<dbReference type="AlphaFoldDB" id="A0A6C0GPI0"/>
<organism evidence="2 3">
    <name type="scientific">Rhodocytophaga rosea</name>
    <dbReference type="NCBI Taxonomy" id="2704465"/>
    <lineage>
        <taxon>Bacteria</taxon>
        <taxon>Pseudomonadati</taxon>
        <taxon>Bacteroidota</taxon>
        <taxon>Cytophagia</taxon>
        <taxon>Cytophagales</taxon>
        <taxon>Rhodocytophagaceae</taxon>
        <taxon>Rhodocytophaga</taxon>
    </lineage>
</organism>
<proteinExistence type="predicted"/>
<dbReference type="RefSeq" id="WP_162445958.1">
    <property type="nucleotide sequence ID" value="NZ_CP048222.1"/>
</dbReference>
<dbReference type="EMBL" id="CP048222">
    <property type="protein sequence ID" value="QHT69975.1"/>
    <property type="molecule type" value="Genomic_DNA"/>
</dbReference>
<reference evidence="2 3" key="1">
    <citation type="submission" date="2020-01" db="EMBL/GenBank/DDBJ databases">
        <authorList>
            <person name="Kim M.K."/>
        </authorList>
    </citation>
    <scope>NUCLEOTIDE SEQUENCE [LARGE SCALE GENOMIC DNA]</scope>
    <source>
        <strain evidence="2 3">172606-1</strain>
    </source>
</reference>
<sequence>MHTPRSIRTITFDGGCLCFDFVNTVGSRYEETVREYLVRYDDLLVFAQRQEILPEQTLTQLSKYAQEHEREAKRILADIIDTRENMYLLFSAMAHGKSIPQQVLESFNKDLLKGFSHIEFQAEKDGLQVSWRIEETDLYLPLRMALKSGYDILTRQEPRRMKECSGCGWLFLDQSKNNTRRWCDMQACGSIDKSRSYYQRKKQKT</sequence>
<dbReference type="Proteomes" id="UP000480178">
    <property type="component" value="Chromosome"/>
</dbReference>
<gene>
    <name evidence="2" type="ORF">GXP67_26675</name>
</gene>
<dbReference type="PANTHER" id="PTHR35525:SF3">
    <property type="entry name" value="BLL6575 PROTEIN"/>
    <property type="match status" value="1"/>
</dbReference>
<accession>A0A6C0GPI0</accession>
<dbReference type="Gene3D" id="1.10.3300.10">
    <property type="entry name" value="Jann2411-like domain"/>
    <property type="match status" value="1"/>
</dbReference>